<organism evidence="2 3">
    <name type="scientific">Ilex paraguariensis</name>
    <name type="common">yerba mate</name>
    <dbReference type="NCBI Taxonomy" id="185542"/>
    <lineage>
        <taxon>Eukaryota</taxon>
        <taxon>Viridiplantae</taxon>
        <taxon>Streptophyta</taxon>
        <taxon>Embryophyta</taxon>
        <taxon>Tracheophyta</taxon>
        <taxon>Spermatophyta</taxon>
        <taxon>Magnoliopsida</taxon>
        <taxon>eudicotyledons</taxon>
        <taxon>Gunneridae</taxon>
        <taxon>Pentapetalae</taxon>
        <taxon>asterids</taxon>
        <taxon>campanulids</taxon>
        <taxon>Aquifoliales</taxon>
        <taxon>Aquifoliaceae</taxon>
        <taxon>Ilex</taxon>
    </lineage>
</organism>
<dbReference type="AlphaFoldDB" id="A0ABC8R5W2"/>
<accession>A0ABC8R5W2</accession>
<dbReference type="EMBL" id="CAUOFW020001013">
    <property type="protein sequence ID" value="CAK9140095.1"/>
    <property type="molecule type" value="Genomic_DNA"/>
</dbReference>
<proteinExistence type="predicted"/>
<keyword evidence="3" id="KW-1185">Reference proteome</keyword>
<feature type="region of interest" description="Disordered" evidence="1">
    <location>
        <begin position="16"/>
        <end position="82"/>
    </location>
</feature>
<evidence type="ECO:0000313" key="3">
    <source>
        <dbReference type="Proteomes" id="UP001642360"/>
    </source>
</evidence>
<name>A0ABC8R5W2_9AQUA</name>
<reference evidence="2 3" key="1">
    <citation type="submission" date="2024-02" db="EMBL/GenBank/DDBJ databases">
        <authorList>
            <person name="Vignale AGUSTIN F."/>
            <person name="Sosa J E."/>
            <person name="Modenutti C."/>
        </authorList>
    </citation>
    <scope>NUCLEOTIDE SEQUENCE [LARGE SCALE GENOMIC DNA]</scope>
</reference>
<evidence type="ECO:0000313" key="2">
    <source>
        <dbReference type="EMBL" id="CAK9140095.1"/>
    </source>
</evidence>
<gene>
    <name evidence="2" type="ORF">ILEXP_LOCUS7520</name>
</gene>
<feature type="compositionally biased region" description="Basic and acidic residues" evidence="1">
    <location>
        <begin position="51"/>
        <end position="63"/>
    </location>
</feature>
<evidence type="ECO:0000256" key="1">
    <source>
        <dbReference type="SAM" id="MobiDB-lite"/>
    </source>
</evidence>
<comment type="caution">
    <text evidence="2">The sequence shown here is derived from an EMBL/GenBank/DDBJ whole genome shotgun (WGS) entry which is preliminary data.</text>
</comment>
<dbReference type="Proteomes" id="UP001642360">
    <property type="component" value="Unassembled WGS sequence"/>
</dbReference>
<protein>
    <submittedName>
        <fullName evidence="2">Uncharacterized protein</fullName>
    </submittedName>
</protein>
<sequence length="82" mass="9328">MLPRVKETYVACLGRTGCDNKGLEEGHEDDEEKRDKYENRGDEDMNEEERGDERVGLKGDSHSPQRIAHTKKSFKYGKISAG</sequence>
<feature type="compositionally biased region" description="Basic and acidic residues" evidence="1">
    <location>
        <begin position="33"/>
        <end position="43"/>
    </location>
</feature>